<evidence type="ECO:0000313" key="1">
    <source>
        <dbReference type="EMBL" id="MDH0145170.1"/>
    </source>
</evidence>
<gene>
    <name evidence="1" type="ORF">N7335_02055</name>
</gene>
<dbReference type="AlphaFoldDB" id="A0AA42H6M3"/>
<accession>A0AA42H6M3</accession>
<reference evidence="1" key="1">
    <citation type="submission" date="2022-09" db="EMBL/GenBank/DDBJ databases">
        <title>Intensive care unit water sources are persistently colonized with multi-drug resistant bacteria and are the site of extensive horizontal gene transfer of antibiotic resistance genes.</title>
        <authorList>
            <person name="Diorio-Toth L."/>
        </authorList>
    </citation>
    <scope>NUCLEOTIDE SEQUENCE</scope>
    <source>
        <strain evidence="1">GD04147</strain>
    </source>
</reference>
<proteinExistence type="predicted"/>
<dbReference type="Proteomes" id="UP001158076">
    <property type="component" value="Unassembled WGS sequence"/>
</dbReference>
<dbReference type="EMBL" id="JAODZE010000001">
    <property type="protein sequence ID" value="MDH0145170.1"/>
    <property type="molecule type" value="Genomic_DNA"/>
</dbReference>
<organism evidence="1 2">
    <name type="scientific">Stutzerimonas stutzeri</name>
    <name type="common">Pseudomonas stutzeri</name>
    <dbReference type="NCBI Taxonomy" id="316"/>
    <lineage>
        <taxon>Bacteria</taxon>
        <taxon>Pseudomonadati</taxon>
        <taxon>Pseudomonadota</taxon>
        <taxon>Gammaproteobacteria</taxon>
        <taxon>Pseudomonadales</taxon>
        <taxon>Pseudomonadaceae</taxon>
        <taxon>Stutzerimonas</taxon>
    </lineage>
</organism>
<comment type="caution">
    <text evidence="1">The sequence shown here is derived from an EMBL/GenBank/DDBJ whole genome shotgun (WGS) entry which is preliminary data.</text>
</comment>
<evidence type="ECO:0000313" key="2">
    <source>
        <dbReference type="Proteomes" id="UP001158076"/>
    </source>
</evidence>
<name>A0AA42H6M3_STUST</name>
<protein>
    <submittedName>
        <fullName evidence="1">Uncharacterized protein</fullName>
    </submittedName>
</protein>
<sequence length="92" mass="10710">MITHEDMLSYFERRGDVGAVVAKELRKANDESKTTVCFYAVRDFKADERVVYLDAYVDAYAKQMVKKYREDPVKYAQYRPAVKRAVSLDFGL</sequence>
<dbReference type="RefSeq" id="WP_279647947.1">
    <property type="nucleotide sequence ID" value="NZ_JAODZE010000001.1"/>
</dbReference>